<organism evidence="3 4">
    <name type="scientific">Candidatus Colwellbacteria bacterium RBG_13_48_8</name>
    <dbReference type="NCBI Taxonomy" id="1797685"/>
    <lineage>
        <taxon>Bacteria</taxon>
        <taxon>Candidatus Colwelliibacteriota</taxon>
    </lineage>
</organism>
<dbReference type="PROSITE" id="PS50164">
    <property type="entry name" value="GIY_YIG"/>
    <property type="match status" value="1"/>
</dbReference>
<dbReference type="InterPro" id="IPR035901">
    <property type="entry name" value="GIY-YIG_endonuc_sf"/>
</dbReference>
<dbReference type="SUPFAM" id="SSF82771">
    <property type="entry name" value="GIY-YIG endonuclease"/>
    <property type="match status" value="1"/>
</dbReference>
<protein>
    <submittedName>
        <fullName evidence="3">Endonuclease</fullName>
    </submittedName>
</protein>
<evidence type="ECO:0000259" key="2">
    <source>
        <dbReference type="PROSITE" id="PS50164"/>
    </source>
</evidence>
<dbReference type="Gene3D" id="3.40.1440.10">
    <property type="entry name" value="GIY-YIG endonuclease"/>
    <property type="match status" value="1"/>
</dbReference>
<dbReference type="AlphaFoldDB" id="A0A1G1YX81"/>
<dbReference type="Proteomes" id="UP000177062">
    <property type="component" value="Unassembled WGS sequence"/>
</dbReference>
<keyword evidence="3" id="KW-0378">Hydrolase</keyword>
<sequence>MYIVYIIQSQKTRRYYIGHTNNFSRRLRQHNSGKNISTKSGIPWRLVYQEKVSNKEGAWLREHKIKSYKGGVAFKKLVNG</sequence>
<feature type="domain" description="GIY-YIG" evidence="2">
    <location>
        <begin position="1"/>
        <end position="80"/>
    </location>
</feature>
<comment type="caution">
    <text evidence="3">The sequence shown here is derived from an EMBL/GenBank/DDBJ whole genome shotgun (WGS) entry which is preliminary data.</text>
</comment>
<evidence type="ECO:0000313" key="3">
    <source>
        <dbReference type="EMBL" id="OGY56968.1"/>
    </source>
</evidence>
<dbReference type="Pfam" id="PF01541">
    <property type="entry name" value="GIY-YIG"/>
    <property type="match status" value="1"/>
</dbReference>
<name>A0A1G1YX81_9BACT</name>
<dbReference type="CDD" id="cd10449">
    <property type="entry name" value="GIY-YIG_SLX1_like"/>
    <property type="match status" value="1"/>
</dbReference>
<dbReference type="EMBL" id="MHIT01000013">
    <property type="protein sequence ID" value="OGY56968.1"/>
    <property type="molecule type" value="Genomic_DNA"/>
</dbReference>
<reference evidence="3 4" key="1">
    <citation type="journal article" date="2016" name="Nat. Commun.">
        <title>Thousands of microbial genomes shed light on interconnected biogeochemical processes in an aquifer system.</title>
        <authorList>
            <person name="Anantharaman K."/>
            <person name="Brown C.T."/>
            <person name="Hug L.A."/>
            <person name="Sharon I."/>
            <person name="Castelle C.J."/>
            <person name="Probst A.J."/>
            <person name="Thomas B.C."/>
            <person name="Singh A."/>
            <person name="Wilkins M.J."/>
            <person name="Karaoz U."/>
            <person name="Brodie E.L."/>
            <person name="Williams K.H."/>
            <person name="Hubbard S.S."/>
            <person name="Banfield J.F."/>
        </authorList>
    </citation>
    <scope>NUCLEOTIDE SEQUENCE [LARGE SCALE GENOMIC DNA]</scope>
</reference>
<keyword evidence="3" id="KW-0255">Endonuclease</keyword>
<accession>A0A1G1YX81</accession>
<keyword evidence="3" id="KW-0540">Nuclease</keyword>
<evidence type="ECO:0000256" key="1">
    <source>
        <dbReference type="ARBA" id="ARBA00007435"/>
    </source>
</evidence>
<proteinExistence type="inferred from homology"/>
<dbReference type="InterPro" id="IPR050190">
    <property type="entry name" value="UPF0213_domain"/>
</dbReference>
<dbReference type="GO" id="GO:0004519">
    <property type="term" value="F:endonuclease activity"/>
    <property type="evidence" value="ECO:0007669"/>
    <property type="project" value="UniProtKB-KW"/>
</dbReference>
<dbReference type="PANTHER" id="PTHR34477:SF1">
    <property type="entry name" value="UPF0213 PROTEIN YHBQ"/>
    <property type="match status" value="1"/>
</dbReference>
<comment type="similarity">
    <text evidence="1">Belongs to the UPF0213 family.</text>
</comment>
<dbReference type="PANTHER" id="PTHR34477">
    <property type="entry name" value="UPF0213 PROTEIN YHBQ"/>
    <property type="match status" value="1"/>
</dbReference>
<dbReference type="InterPro" id="IPR000305">
    <property type="entry name" value="GIY-YIG_endonuc"/>
</dbReference>
<evidence type="ECO:0000313" key="4">
    <source>
        <dbReference type="Proteomes" id="UP000177062"/>
    </source>
</evidence>
<gene>
    <name evidence="3" type="ORF">A2Y84_00775</name>
</gene>